<reference evidence="1 2" key="2">
    <citation type="journal article" date="2022" name="Mol. Ecol. Resour.">
        <title>The genomes of chicory, endive, great burdock and yacon provide insights into Asteraceae paleo-polyploidization history and plant inulin production.</title>
        <authorList>
            <person name="Fan W."/>
            <person name="Wang S."/>
            <person name="Wang H."/>
            <person name="Wang A."/>
            <person name="Jiang F."/>
            <person name="Liu H."/>
            <person name="Zhao H."/>
            <person name="Xu D."/>
            <person name="Zhang Y."/>
        </authorList>
    </citation>
    <scope>NUCLEOTIDE SEQUENCE [LARGE SCALE GENOMIC DNA]</scope>
    <source>
        <strain evidence="2">cv. Niubang</strain>
    </source>
</reference>
<name>A0ACB9ACJ1_ARCLA</name>
<comment type="caution">
    <text evidence="1">The sequence shown here is derived from an EMBL/GenBank/DDBJ whole genome shotgun (WGS) entry which is preliminary data.</text>
</comment>
<reference evidence="2" key="1">
    <citation type="journal article" date="2022" name="Mol. Ecol. Resour.">
        <title>The genomes of chicory, endive, great burdock and yacon provide insights into Asteraceae palaeo-polyploidization history and plant inulin production.</title>
        <authorList>
            <person name="Fan W."/>
            <person name="Wang S."/>
            <person name="Wang H."/>
            <person name="Wang A."/>
            <person name="Jiang F."/>
            <person name="Liu H."/>
            <person name="Zhao H."/>
            <person name="Xu D."/>
            <person name="Zhang Y."/>
        </authorList>
    </citation>
    <scope>NUCLEOTIDE SEQUENCE [LARGE SCALE GENOMIC DNA]</scope>
    <source>
        <strain evidence="2">cv. Niubang</strain>
    </source>
</reference>
<dbReference type="EMBL" id="CM042054">
    <property type="protein sequence ID" value="KAI3707577.1"/>
    <property type="molecule type" value="Genomic_DNA"/>
</dbReference>
<dbReference type="Proteomes" id="UP001055879">
    <property type="component" value="Linkage Group LG08"/>
</dbReference>
<accession>A0ACB9ACJ1</accession>
<evidence type="ECO:0000313" key="1">
    <source>
        <dbReference type="EMBL" id="KAI3707577.1"/>
    </source>
</evidence>
<protein>
    <submittedName>
        <fullName evidence="1">Uncharacterized protein</fullName>
    </submittedName>
</protein>
<organism evidence="1 2">
    <name type="scientific">Arctium lappa</name>
    <name type="common">Greater burdock</name>
    <name type="synonym">Lappa major</name>
    <dbReference type="NCBI Taxonomy" id="4217"/>
    <lineage>
        <taxon>Eukaryota</taxon>
        <taxon>Viridiplantae</taxon>
        <taxon>Streptophyta</taxon>
        <taxon>Embryophyta</taxon>
        <taxon>Tracheophyta</taxon>
        <taxon>Spermatophyta</taxon>
        <taxon>Magnoliopsida</taxon>
        <taxon>eudicotyledons</taxon>
        <taxon>Gunneridae</taxon>
        <taxon>Pentapetalae</taxon>
        <taxon>asterids</taxon>
        <taxon>campanulids</taxon>
        <taxon>Asterales</taxon>
        <taxon>Asteraceae</taxon>
        <taxon>Carduoideae</taxon>
        <taxon>Cardueae</taxon>
        <taxon>Arctiinae</taxon>
        <taxon>Arctium</taxon>
    </lineage>
</organism>
<evidence type="ECO:0000313" key="2">
    <source>
        <dbReference type="Proteomes" id="UP001055879"/>
    </source>
</evidence>
<proteinExistence type="predicted"/>
<keyword evidence="2" id="KW-1185">Reference proteome</keyword>
<sequence length="117" mass="13196">MSNHLICLEKHMLFAAVLNRVLVIPSAKDYIVSVGIAWQIKDFLTYNNTRKVVLGSRSIEFVYHALNVIFKFNIIECLQCDYINAAPGAVFQIDTALTPGLRIEESCAIGMETYRVN</sequence>
<gene>
    <name evidence="1" type="ORF">L6452_26203</name>
</gene>